<evidence type="ECO:0000259" key="4">
    <source>
        <dbReference type="PROSITE" id="PS50853"/>
    </source>
</evidence>
<feature type="domain" description="Fibronectin type-III" evidence="4">
    <location>
        <begin position="198"/>
        <end position="284"/>
    </location>
</feature>
<dbReference type="PANTHER" id="PTHR13817:SF73">
    <property type="entry name" value="FIBRONECTIN TYPE-III DOMAIN-CONTAINING PROTEIN"/>
    <property type="match status" value="1"/>
</dbReference>
<reference evidence="5 6" key="1">
    <citation type="submission" date="2020-05" db="EMBL/GenBank/DDBJ databases">
        <title>Actinomadura verrucosospora NRRL-B18236 (PFL_A860) Genome sequencing and assembly.</title>
        <authorList>
            <person name="Samborskyy M."/>
        </authorList>
    </citation>
    <scope>NUCLEOTIDE SEQUENCE [LARGE SCALE GENOMIC DNA]</scope>
    <source>
        <strain evidence="5 6">NRRL:B18236</strain>
    </source>
</reference>
<dbReference type="Pfam" id="PF00041">
    <property type="entry name" value="fn3"/>
    <property type="match status" value="1"/>
</dbReference>
<keyword evidence="3" id="KW-0119">Carbohydrate metabolism</keyword>
<dbReference type="AlphaFoldDB" id="A0A7D3VW05"/>
<keyword evidence="6" id="KW-1185">Reference proteome</keyword>
<keyword evidence="1" id="KW-0677">Repeat</keyword>
<dbReference type="InterPro" id="IPR036116">
    <property type="entry name" value="FN3_sf"/>
</dbReference>
<dbReference type="GO" id="GO:0000272">
    <property type="term" value="P:polysaccharide catabolic process"/>
    <property type="evidence" value="ECO:0007669"/>
    <property type="project" value="UniProtKB-KW"/>
</dbReference>
<dbReference type="CDD" id="cd00063">
    <property type="entry name" value="FN3"/>
    <property type="match status" value="1"/>
</dbReference>
<organism evidence="5 6">
    <name type="scientific">Actinomadura verrucosospora</name>
    <dbReference type="NCBI Taxonomy" id="46165"/>
    <lineage>
        <taxon>Bacteria</taxon>
        <taxon>Bacillati</taxon>
        <taxon>Actinomycetota</taxon>
        <taxon>Actinomycetes</taxon>
        <taxon>Streptosporangiales</taxon>
        <taxon>Thermomonosporaceae</taxon>
        <taxon>Actinomadura</taxon>
    </lineage>
</organism>
<dbReference type="Gene3D" id="2.60.40.10">
    <property type="entry name" value="Immunoglobulins"/>
    <property type="match status" value="1"/>
</dbReference>
<sequence>MAASGLAGAAGVAGAGPAAAQQVTLGLDYHCTFPLLGPEPVHVDLTATVPDAVEVGEQMHGFVVDSVSTVNAESARALGALYSVTLEGDALADATLVVPEEPDGLPVQVDSTLDKTTLPASGEFKVHGTGTSPDLVFTQAGSGKVTVGNLLLTLTPRTDDGGPTGLGTFQSECTQDPGQNNVLAAFQIVLPGAQGPSKPGTPTVTAHTSTSATLSWGASTDTGGKVTGYDVYGNGSVVASSTGTTATVPNLTPKTTYTFTVKAKDDKGNVSDPSDPVTVTTDAAGPASHAYTLKGTTTIKASNGTAPLTGVLNAQIAPDTGAVTGDLALDPADASLQALGFLPVTAHLTFANQGPTTGTYANGALGTQTQVLVKASSFSAFGIVPIGGGDQCQASAPSALKLASAGTFDPAAGGELKGGYDLAALTGCGPITGLLSPLVAGTGNTADLALTPKSGS</sequence>
<dbReference type="InterPro" id="IPR003961">
    <property type="entry name" value="FN3_dom"/>
</dbReference>
<dbReference type="Proteomes" id="UP000501240">
    <property type="component" value="Chromosome"/>
</dbReference>
<keyword evidence="2" id="KW-0326">Glycosidase</keyword>
<evidence type="ECO:0000313" key="5">
    <source>
        <dbReference type="EMBL" id="QKG24179.1"/>
    </source>
</evidence>
<name>A0A7D3VW05_ACTVE</name>
<gene>
    <name evidence="5" type="ORF">ACTIVE_5822</name>
</gene>
<keyword evidence="2" id="KW-0378">Hydrolase</keyword>
<dbReference type="SUPFAM" id="SSF49265">
    <property type="entry name" value="Fibronectin type III"/>
    <property type="match status" value="1"/>
</dbReference>
<evidence type="ECO:0000256" key="1">
    <source>
        <dbReference type="ARBA" id="ARBA00022737"/>
    </source>
</evidence>
<dbReference type="PROSITE" id="PS50853">
    <property type="entry name" value="FN3"/>
    <property type="match status" value="1"/>
</dbReference>
<dbReference type="InterPro" id="IPR013783">
    <property type="entry name" value="Ig-like_fold"/>
</dbReference>
<dbReference type="SMART" id="SM00060">
    <property type="entry name" value="FN3"/>
    <property type="match status" value="1"/>
</dbReference>
<dbReference type="InterPro" id="IPR046542">
    <property type="entry name" value="DUF6801"/>
</dbReference>
<dbReference type="InterPro" id="IPR050964">
    <property type="entry name" value="Striated_Muscle_Regulatory"/>
</dbReference>
<dbReference type="PANTHER" id="PTHR13817">
    <property type="entry name" value="TITIN"/>
    <property type="match status" value="1"/>
</dbReference>
<dbReference type="Pfam" id="PF20611">
    <property type="entry name" value="DUF6801"/>
    <property type="match status" value="1"/>
</dbReference>
<evidence type="ECO:0000256" key="3">
    <source>
        <dbReference type="ARBA" id="ARBA00023326"/>
    </source>
</evidence>
<dbReference type="EMBL" id="CP053892">
    <property type="protein sequence ID" value="QKG24179.1"/>
    <property type="molecule type" value="Genomic_DNA"/>
</dbReference>
<protein>
    <recommendedName>
        <fullName evidence="4">Fibronectin type-III domain-containing protein</fullName>
    </recommendedName>
</protein>
<evidence type="ECO:0000256" key="2">
    <source>
        <dbReference type="ARBA" id="ARBA00023295"/>
    </source>
</evidence>
<evidence type="ECO:0000313" key="6">
    <source>
        <dbReference type="Proteomes" id="UP000501240"/>
    </source>
</evidence>
<dbReference type="GO" id="GO:0016798">
    <property type="term" value="F:hydrolase activity, acting on glycosyl bonds"/>
    <property type="evidence" value="ECO:0007669"/>
    <property type="project" value="UniProtKB-KW"/>
</dbReference>
<accession>A0A7D3VW05</accession>
<proteinExistence type="predicted"/>
<keyword evidence="3" id="KW-0624">Polysaccharide degradation</keyword>